<dbReference type="HOGENOM" id="CLU_017180_0_0_1"/>
<evidence type="ECO:0000256" key="6">
    <source>
        <dbReference type="ARBA" id="ARBA00022833"/>
    </source>
</evidence>
<keyword evidence="4" id="KW-0479">Metal-binding</keyword>
<keyword evidence="3" id="KW-0926">Vacuole</keyword>
<evidence type="ECO:0000313" key="13">
    <source>
        <dbReference type="EMBL" id="ERN13808.1"/>
    </source>
</evidence>
<evidence type="ECO:0000256" key="2">
    <source>
        <dbReference type="ARBA" id="ARBA00022448"/>
    </source>
</evidence>
<dbReference type="InterPro" id="IPR000433">
    <property type="entry name" value="Znf_ZZ"/>
</dbReference>
<keyword evidence="2" id="KW-0813">Transport</keyword>
<dbReference type="SUPFAM" id="SSF57850">
    <property type="entry name" value="RING/U-box"/>
    <property type="match status" value="1"/>
</dbReference>
<protein>
    <recommendedName>
        <fullName evidence="15">ZZ-type domain-containing protein</fullName>
    </recommendedName>
</protein>
<dbReference type="GO" id="GO:0008270">
    <property type="term" value="F:zinc ion binding"/>
    <property type="evidence" value="ECO:0007669"/>
    <property type="project" value="UniProtKB-KW"/>
</dbReference>
<dbReference type="PROSITE" id="PS50135">
    <property type="entry name" value="ZF_ZZ_2"/>
    <property type="match status" value="1"/>
</dbReference>
<evidence type="ECO:0000259" key="11">
    <source>
        <dbReference type="PROSITE" id="PS50135"/>
    </source>
</evidence>
<dbReference type="OMA" id="CGVTPIA"/>
<evidence type="ECO:0000256" key="8">
    <source>
        <dbReference type="ARBA" id="ARBA00023006"/>
    </source>
</evidence>
<dbReference type="InterPro" id="IPR009060">
    <property type="entry name" value="UBA-like_sf"/>
</dbReference>
<dbReference type="PANTHER" id="PTHR20930:SF0">
    <property type="entry name" value="PROTEIN ILRUN"/>
    <property type="match status" value="1"/>
</dbReference>
<dbReference type="Pfam" id="PF16158">
    <property type="entry name" value="N_BRCA1_IG"/>
    <property type="match status" value="1"/>
</dbReference>
<keyword evidence="7" id="KW-0653">Protein transport</keyword>
<evidence type="ECO:0000259" key="12">
    <source>
        <dbReference type="PROSITE" id="PS51745"/>
    </source>
</evidence>
<dbReference type="eggNOG" id="KOG4582">
    <property type="taxonomic scope" value="Eukaryota"/>
</dbReference>
<dbReference type="Gene3D" id="3.30.60.90">
    <property type="match status" value="1"/>
</dbReference>
<evidence type="ECO:0000256" key="9">
    <source>
        <dbReference type="PROSITE-ProRule" id="PRU00228"/>
    </source>
</evidence>
<dbReference type="SMART" id="SM00666">
    <property type="entry name" value="PB1"/>
    <property type="match status" value="1"/>
</dbReference>
<dbReference type="InterPro" id="IPR043145">
    <property type="entry name" value="Znf_ZZ_sf"/>
</dbReference>
<keyword evidence="5 9" id="KW-0863">Zinc-finger</keyword>
<comment type="subcellular location">
    <subcellularLocation>
        <location evidence="1">Vacuole</location>
    </subcellularLocation>
</comment>
<feature type="region of interest" description="Disordered" evidence="10">
    <location>
        <begin position="240"/>
        <end position="280"/>
    </location>
</feature>
<dbReference type="Gene3D" id="2.60.40.10">
    <property type="entry name" value="Immunoglobulins"/>
    <property type="match status" value="1"/>
</dbReference>
<name>W1PZJ0_AMBTC</name>
<evidence type="ECO:0000256" key="4">
    <source>
        <dbReference type="ARBA" id="ARBA00022723"/>
    </source>
</evidence>
<proteinExistence type="predicted"/>
<dbReference type="Pfam" id="PF24932">
    <property type="entry name" value="UBA_NBR1_C"/>
    <property type="match status" value="2"/>
</dbReference>
<evidence type="ECO:0000256" key="10">
    <source>
        <dbReference type="SAM" id="MobiDB-lite"/>
    </source>
</evidence>
<dbReference type="KEGG" id="atr:18442055"/>
<feature type="compositionally biased region" description="Polar residues" evidence="10">
    <location>
        <begin position="270"/>
        <end position="280"/>
    </location>
</feature>
<dbReference type="InterPro" id="IPR056893">
    <property type="entry name" value="UBA_Nbr1_C"/>
</dbReference>
<dbReference type="SMART" id="SM00291">
    <property type="entry name" value="ZnF_ZZ"/>
    <property type="match status" value="1"/>
</dbReference>
<dbReference type="InterPro" id="IPR000270">
    <property type="entry name" value="PB1_dom"/>
</dbReference>
<evidence type="ECO:0000256" key="1">
    <source>
        <dbReference type="ARBA" id="ARBA00004116"/>
    </source>
</evidence>
<feature type="compositionally biased region" description="Basic and acidic residues" evidence="10">
    <location>
        <begin position="246"/>
        <end position="268"/>
    </location>
</feature>
<dbReference type="InterPro" id="IPR053793">
    <property type="entry name" value="PB1-like"/>
</dbReference>
<dbReference type="FunFam" id="1.10.8.10:FF:000085">
    <property type="entry name" value="protein NBR1 homolog"/>
    <property type="match status" value="1"/>
</dbReference>
<dbReference type="GO" id="GO:0005773">
    <property type="term" value="C:vacuole"/>
    <property type="evidence" value="ECO:0007669"/>
    <property type="project" value="UniProtKB-SubCell"/>
</dbReference>
<dbReference type="PANTHER" id="PTHR20930">
    <property type="entry name" value="OVARIAN CARCINOMA ANTIGEN CA125-RELATED"/>
    <property type="match status" value="1"/>
</dbReference>
<dbReference type="EMBL" id="KI392567">
    <property type="protein sequence ID" value="ERN13808.1"/>
    <property type="molecule type" value="Genomic_DNA"/>
</dbReference>
<sequence length="762" mass="84453">MADDLVIKVKYGSTLRRFSIWAVGNGTSGFNMDMLKDKIRKLFNLKPIEDFAITYIDEDDDVVTLADDDDLSDAIRQHLDPLRLTVSLTETPWESSLPEASKPTTSPTPGAHSSPDIQALLEMTLKTVPDRVRKSLLTFSNDLHSKFGASKVEEFANFLKALELVDAVYTPPGNGASTPVNPVPPQVSEPFGKTSPGPKSTPQSETTRKIKATSQEKYTESTPQAGANVLKALEKLSEFPVQSKARSPEKHDSTLQEKTQGYEKHDGLGETSSAGPSASQPILNTCFNPIQTPQTPPCFFPPDNFADLPNPKFREMSDSSFIDTGKKKGDSFEVRSIPHVFSRFDGSSLPSIDMPQSIHNGIICDGCGVHPIIGTRYKSAQKDNYDLCHDCYEEMGKAGEYMRLDRPISMYLPRFSPHHHHRLFGKSKLIGPLKLNSTFVKDVTIPDGMIVAPNTLFTKIWRLRNSGNSPWRYNTQLVFTSGDPLGFTRTSKLEIPVEGVPIGREWDVSLQLRAPKTPGIYRSYWQLASPSSVRFGQSLWVSIRVLGDPTPEDNTVYGDLLNLNMPPPVEVSSNKGKQVEEKEKIETIDMSSETLTESDSLLNNKVNEAIEELLSAKIPEPEHVAPKAPMTPTLPSVTYPTIDLSRAEVPTAFVEVPIIPTGEVAAAGTPSSKEVEAALLRELEEMGFDEVELNKAVLRRNDYDLEESIDELCCGSSEWDTILDELQEMGFCDEKTNMMLLRKNGGSIKRVVMDLLTQEKNK</sequence>
<dbReference type="InterPro" id="IPR013783">
    <property type="entry name" value="Ig-like_fold"/>
</dbReference>
<feature type="domain" description="PB1" evidence="12">
    <location>
        <begin position="4"/>
        <end position="89"/>
    </location>
</feature>
<feature type="region of interest" description="Disordered" evidence="10">
    <location>
        <begin position="175"/>
        <end position="223"/>
    </location>
</feature>
<dbReference type="AlphaFoldDB" id="W1PZJ0"/>
<evidence type="ECO:0000256" key="7">
    <source>
        <dbReference type="ARBA" id="ARBA00022927"/>
    </source>
</evidence>
<keyword evidence="14" id="KW-1185">Reference proteome</keyword>
<evidence type="ECO:0000313" key="14">
    <source>
        <dbReference type="Proteomes" id="UP000017836"/>
    </source>
</evidence>
<dbReference type="CDD" id="cd14947">
    <property type="entry name" value="NBR1_like"/>
    <property type="match status" value="1"/>
</dbReference>
<dbReference type="STRING" id="13333.W1PZJ0"/>
<dbReference type="PROSITE" id="PS51745">
    <property type="entry name" value="PB1"/>
    <property type="match status" value="1"/>
</dbReference>
<evidence type="ECO:0000256" key="3">
    <source>
        <dbReference type="ARBA" id="ARBA00022554"/>
    </source>
</evidence>
<keyword evidence="8" id="KW-0072">Autophagy</keyword>
<accession>W1PZJ0</accession>
<dbReference type="SUPFAM" id="SSF46934">
    <property type="entry name" value="UBA-like"/>
    <property type="match status" value="1"/>
</dbReference>
<dbReference type="Pfam" id="PF00564">
    <property type="entry name" value="PB1"/>
    <property type="match status" value="1"/>
</dbReference>
<dbReference type="GO" id="GO:0006914">
    <property type="term" value="P:autophagy"/>
    <property type="evidence" value="ECO:0007669"/>
    <property type="project" value="UniProtKB-KW"/>
</dbReference>
<dbReference type="Gene3D" id="1.10.8.10">
    <property type="entry name" value="DNA helicase RuvA subunit, C-terminal domain"/>
    <property type="match status" value="2"/>
</dbReference>
<organism evidence="13 14">
    <name type="scientific">Amborella trichopoda</name>
    <dbReference type="NCBI Taxonomy" id="13333"/>
    <lineage>
        <taxon>Eukaryota</taxon>
        <taxon>Viridiplantae</taxon>
        <taxon>Streptophyta</taxon>
        <taxon>Embryophyta</taxon>
        <taxon>Tracheophyta</taxon>
        <taxon>Spermatophyta</taxon>
        <taxon>Magnoliopsida</taxon>
        <taxon>Amborellales</taxon>
        <taxon>Amborellaceae</taxon>
        <taxon>Amborella</taxon>
    </lineage>
</organism>
<keyword evidence="6" id="KW-0862">Zinc</keyword>
<dbReference type="OrthoDB" id="661148at2759"/>
<dbReference type="GO" id="GO:0015031">
    <property type="term" value="P:protein transport"/>
    <property type="evidence" value="ECO:0007669"/>
    <property type="project" value="UniProtKB-KW"/>
</dbReference>
<feature type="region of interest" description="Disordered" evidence="10">
    <location>
        <begin position="93"/>
        <end position="115"/>
    </location>
</feature>
<dbReference type="eggNOG" id="KOG4351">
    <property type="taxonomic scope" value="Eukaryota"/>
</dbReference>
<dbReference type="Gene3D" id="3.10.20.90">
    <property type="entry name" value="Phosphatidylinositol 3-kinase Catalytic Subunit, Chain A, domain 1"/>
    <property type="match status" value="1"/>
</dbReference>
<feature type="compositionally biased region" description="Polar residues" evidence="10">
    <location>
        <begin position="212"/>
        <end position="223"/>
    </location>
</feature>
<evidence type="ECO:0008006" key="15">
    <source>
        <dbReference type="Google" id="ProtNLM"/>
    </source>
</evidence>
<dbReference type="CDD" id="cd14319">
    <property type="entry name" value="UBA_NBR1"/>
    <property type="match status" value="2"/>
</dbReference>
<dbReference type="Proteomes" id="UP000017836">
    <property type="component" value="Unassembled WGS sequence"/>
</dbReference>
<dbReference type="Pfam" id="PF00569">
    <property type="entry name" value="ZZ"/>
    <property type="match status" value="1"/>
</dbReference>
<evidence type="ECO:0000256" key="5">
    <source>
        <dbReference type="ARBA" id="ARBA00022771"/>
    </source>
</evidence>
<reference evidence="14" key="1">
    <citation type="journal article" date="2013" name="Science">
        <title>The Amborella genome and the evolution of flowering plants.</title>
        <authorList>
            <consortium name="Amborella Genome Project"/>
        </authorList>
    </citation>
    <scope>NUCLEOTIDE SEQUENCE [LARGE SCALE GENOMIC DNA]</scope>
</reference>
<feature type="domain" description="ZZ-type" evidence="11">
    <location>
        <begin position="359"/>
        <end position="409"/>
    </location>
</feature>
<dbReference type="InterPro" id="IPR032350">
    <property type="entry name" value="Nbr1_FW"/>
</dbReference>
<dbReference type="SUPFAM" id="SSF54277">
    <property type="entry name" value="CAD &amp; PB1 domains"/>
    <property type="match status" value="1"/>
</dbReference>
<dbReference type="Gramene" id="ERN13808">
    <property type="protein sequence ID" value="ERN13808"/>
    <property type="gene ID" value="AMTR_s00049p00211440"/>
</dbReference>
<gene>
    <name evidence="13" type="ORF">AMTR_s00049p00211440</name>
</gene>